<evidence type="ECO:0000256" key="1">
    <source>
        <dbReference type="SAM" id="SignalP"/>
    </source>
</evidence>
<evidence type="ECO:0000313" key="5">
    <source>
        <dbReference type="Proteomes" id="UP001156627"/>
    </source>
</evidence>
<dbReference type="InterPro" id="IPR001661">
    <property type="entry name" value="Glyco_hydro_37"/>
</dbReference>
<evidence type="ECO:0000259" key="2">
    <source>
        <dbReference type="Pfam" id="PF21152"/>
    </source>
</evidence>
<accession>A0ABQ5XBS0</accession>
<name>A0ABQ5XBS0_9GAMM</name>
<keyword evidence="4" id="KW-0449">Lipoprotein</keyword>
<sequence>MHAQLKNMIIVAGLLLACAGGMAQATEPDARYLDVMDMHGMPASPVDRSFNIFFDAGAWHGYSLPPKGDEGTGFVGPFVHSLGDGRWAGKQFARLVLRDAASHRDIPLVPIESHAAPGYLVRRFVSPDVSVSQILFFANSWHALVRVEFKAARTMDIDVGIVGQVMPDEASHLATHDGEVVQTFAGSPSVLSTSLHTDTANAGHVTLARADYRIDLNRSLHLVPGQTAVVYVDQMLTYNPQSDKPQAANVVAAWAHNRERWAGYLASLSSYHLAGLPDDTARHVAAKAMITLLGNWRAARGDLHHDGVIPSYSNPDFNGFWAWDSWKHAAALASFAPDLARDQVRAMFDYQAADGMVPDCIYLDKSGNNWRDSKPPLATWATLAIYRATGDKAFLSEMYDKLVRYHRWWFAARDHDHNGLAEYGATDGTAIAAKWESGMDNAVRFDSIAMQKNGQGAWSMDQESADLNAYLYQEKLDLAEIAKAIGKEGDARQWLKEAAAMRKAIQARLYDPHRGYFFDARLVSNDLVRVYGSDGWAPLWAGAASAEEAAHVVRVMLDPNKFATYLPFPTLAKDDPHFSPVNGYWRGPVWLDQAYFGVAALRRYGYAKQADDMARRLVLNARGVTTQAPMYENYDPLTGQGYQSANFSWAAASYLLLLH</sequence>
<feature type="signal peptide" evidence="1">
    <location>
        <begin position="1"/>
        <end position="25"/>
    </location>
</feature>
<dbReference type="Proteomes" id="UP001156627">
    <property type="component" value="Unassembled WGS sequence"/>
</dbReference>
<feature type="domain" description="Mannosylglycerate hydrolase MGH1-like glycoside hydrolase" evidence="3">
    <location>
        <begin position="320"/>
        <end position="649"/>
    </location>
</feature>
<evidence type="ECO:0000313" key="4">
    <source>
        <dbReference type="EMBL" id="GLQ89088.1"/>
    </source>
</evidence>
<dbReference type="Gene3D" id="2.70.98.50">
    <property type="entry name" value="putative glycoside hydrolase family protein from bacillus halodurans"/>
    <property type="match status" value="1"/>
</dbReference>
<dbReference type="SUPFAM" id="SSF48208">
    <property type="entry name" value="Six-hairpin glycosidases"/>
    <property type="match status" value="1"/>
</dbReference>
<dbReference type="Pfam" id="PF21152">
    <property type="entry name" value="YgjK_N"/>
    <property type="match status" value="1"/>
</dbReference>
<proteinExistence type="predicted"/>
<dbReference type="PROSITE" id="PS51257">
    <property type="entry name" value="PROKAR_LIPOPROTEIN"/>
    <property type="match status" value="1"/>
</dbReference>
<keyword evidence="5" id="KW-1185">Reference proteome</keyword>
<feature type="chain" id="PRO_5045669715" evidence="1">
    <location>
        <begin position="26"/>
        <end position="659"/>
    </location>
</feature>
<dbReference type="InterPro" id="IPR012341">
    <property type="entry name" value="6hp_glycosidase-like_sf"/>
</dbReference>
<dbReference type="PANTHER" id="PTHR23403:SF1">
    <property type="entry name" value="TREHALASE"/>
    <property type="match status" value="1"/>
</dbReference>
<feature type="domain" description="Glucosidase YgjK N-terminal" evidence="2">
    <location>
        <begin position="48"/>
        <end position="167"/>
    </location>
</feature>
<dbReference type="EMBL" id="BSOA01000028">
    <property type="protein sequence ID" value="GLQ89088.1"/>
    <property type="molecule type" value="Genomic_DNA"/>
</dbReference>
<organism evidence="4 5">
    <name type="scientific">Dyella flagellata</name>
    <dbReference type="NCBI Taxonomy" id="1867833"/>
    <lineage>
        <taxon>Bacteria</taxon>
        <taxon>Pseudomonadati</taxon>
        <taxon>Pseudomonadota</taxon>
        <taxon>Gammaproteobacteria</taxon>
        <taxon>Lysobacterales</taxon>
        <taxon>Rhodanobacteraceae</taxon>
        <taxon>Dyella</taxon>
    </lineage>
</organism>
<dbReference type="Gene3D" id="1.50.10.10">
    <property type="match status" value="1"/>
</dbReference>
<reference evidence="5" key="1">
    <citation type="journal article" date="2019" name="Int. J. Syst. Evol. Microbiol.">
        <title>The Global Catalogue of Microorganisms (GCM) 10K type strain sequencing project: providing services to taxonomists for standard genome sequencing and annotation.</title>
        <authorList>
            <consortium name="The Broad Institute Genomics Platform"/>
            <consortium name="The Broad Institute Genome Sequencing Center for Infectious Disease"/>
            <person name="Wu L."/>
            <person name="Ma J."/>
        </authorList>
    </citation>
    <scope>NUCLEOTIDE SEQUENCE [LARGE SCALE GENOMIC DNA]</scope>
    <source>
        <strain evidence="5">NBRC 111981</strain>
    </source>
</reference>
<dbReference type="InterPro" id="IPR054491">
    <property type="entry name" value="MGH1-like_GH"/>
</dbReference>
<evidence type="ECO:0000259" key="3">
    <source>
        <dbReference type="Pfam" id="PF22422"/>
    </source>
</evidence>
<dbReference type="Pfam" id="PF22422">
    <property type="entry name" value="MGH1-like_GH"/>
    <property type="match status" value="1"/>
</dbReference>
<dbReference type="RefSeq" id="WP_284332529.1">
    <property type="nucleotide sequence ID" value="NZ_BSOA01000028.1"/>
</dbReference>
<gene>
    <name evidence="4" type="ORF">GCM10007898_26600</name>
</gene>
<comment type="caution">
    <text evidence="4">The sequence shown here is derived from an EMBL/GenBank/DDBJ whole genome shotgun (WGS) entry which is preliminary data.</text>
</comment>
<dbReference type="InterPro" id="IPR048450">
    <property type="entry name" value="YgjK_N"/>
</dbReference>
<protein>
    <submittedName>
        <fullName evidence="4">Lipoprotein</fullName>
    </submittedName>
</protein>
<dbReference type="PANTHER" id="PTHR23403">
    <property type="entry name" value="TREHALASE"/>
    <property type="match status" value="1"/>
</dbReference>
<dbReference type="InterPro" id="IPR008928">
    <property type="entry name" value="6-hairpin_glycosidase_sf"/>
</dbReference>
<keyword evidence="1" id="KW-0732">Signal</keyword>